<gene>
    <name evidence="4" type="ORF">OPV22_009214</name>
</gene>
<keyword evidence="5" id="KW-1185">Reference proteome</keyword>
<dbReference type="InterPro" id="IPR011990">
    <property type="entry name" value="TPR-like_helical_dom_sf"/>
</dbReference>
<dbReference type="Pfam" id="PF01535">
    <property type="entry name" value="PPR"/>
    <property type="match status" value="1"/>
</dbReference>
<keyword evidence="1" id="KW-0677">Repeat</keyword>
<keyword evidence="3" id="KW-1133">Transmembrane helix</keyword>
<proteinExistence type="predicted"/>
<evidence type="ECO:0000256" key="1">
    <source>
        <dbReference type="ARBA" id="ARBA00022737"/>
    </source>
</evidence>
<dbReference type="Proteomes" id="UP001222027">
    <property type="component" value="Unassembled WGS sequence"/>
</dbReference>
<sequence>MPHRNIVFWNAMISGYANAGLGVSALYLFRLMRCSEFQLGADEDTVASGLTACSGISDLDWCSDSWLCSESRTQERPRSGECLGEPCSLGVGTLRACRELWRGEKILA</sequence>
<evidence type="ECO:0000313" key="5">
    <source>
        <dbReference type="Proteomes" id="UP001222027"/>
    </source>
</evidence>
<dbReference type="PROSITE" id="PS51375">
    <property type="entry name" value="PPR"/>
    <property type="match status" value="1"/>
</dbReference>
<feature type="repeat" description="PPR" evidence="2">
    <location>
        <begin position="5"/>
        <end position="39"/>
    </location>
</feature>
<evidence type="ECO:0000256" key="2">
    <source>
        <dbReference type="PROSITE-ProRule" id="PRU00708"/>
    </source>
</evidence>
<keyword evidence="3" id="KW-0812">Transmembrane</keyword>
<dbReference type="Gene3D" id="1.25.40.10">
    <property type="entry name" value="Tetratricopeptide repeat domain"/>
    <property type="match status" value="1"/>
</dbReference>
<reference evidence="4 5" key="1">
    <citation type="submission" date="2022-12" db="EMBL/GenBank/DDBJ databases">
        <title>Chromosome-scale assembly of the Ensete ventricosum genome.</title>
        <authorList>
            <person name="Dussert Y."/>
            <person name="Stocks J."/>
            <person name="Wendawek A."/>
            <person name="Woldeyes F."/>
            <person name="Nichols R.A."/>
            <person name="Borrell J.S."/>
        </authorList>
    </citation>
    <scope>NUCLEOTIDE SEQUENCE [LARGE SCALE GENOMIC DNA]</scope>
    <source>
        <strain evidence="5">cv. Maze</strain>
        <tissue evidence="4">Seeds</tissue>
    </source>
</reference>
<dbReference type="AlphaFoldDB" id="A0AAV8RIP1"/>
<dbReference type="InterPro" id="IPR002885">
    <property type="entry name" value="PPR_rpt"/>
</dbReference>
<evidence type="ECO:0000256" key="3">
    <source>
        <dbReference type="SAM" id="Phobius"/>
    </source>
</evidence>
<evidence type="ECO:0000313" key="4">
    <source>
        <dbReference type="EMBL" id="KAJ8498662.1"/>
    </source>
</evidence>
<organism evidence="4 5">
    <name type="scientific">Ensete ventricosum</name>
    <name type="common">Abyssinian banana</name>
    <name type="synonym">Musa ensete</name>
    <dbReference type="NCBI Taxonomy" id="4639"/>
    <lineage>
        <taxon>Eukaryota</taxon>
        <taxon>Viridiplantae</taxon>
        <taxon>Streptophyta</taxon>
        <taxon>Embryophyta</taxon>
        <taxon>Tracheophyta</taxon>
        <taxon>Spermatophyta</taxon>
        <taxon>Magnoliopsida</taxon>
        <taxon>Liliopsida</taxon>
        <taxon>Zingiberales</taxon>
        <taxon>Musaceae</taxon>
        <taxon>Ensete</taxon>
    </lineage>
</organism>
<comment type="caution">
    <text evidence="4">The sequence shown here is derived from an EMBL/GenBank/DDBJ whole genome shotgun (WGS) entry which is preliminary data.</text>
</comment>
<dbReference type="EMBL" id="JAQQAF010000003">
    <property type="protein sequence ID" value="KAJ8498662.1"/>
    <property type="molecule type" value="Genomic_DNA"/>
</dbReference>
<keyword evidence="3" id="KW-0472">Membrane</keyword>
<feature type="transmembrane region" description="Helical" evidence="3">
    <location>
        <begin position="6"/>
        <end position="29"/>
    </location>
</feature>
<dbReference type="NCBIfam" id="TIGR00756">
    <property type="entry name" value="PPR"/>
    <property type="match status" value="1"/>
</dbReference>
<protein>
    <submittedName>
        <fullName evidence="4">Uncharacterized protein</fullName>
    </submittedName>
</protein>
<accession>A0AAV8RIP1</accession>
<name>A0AAV8RIP1_ENSVE</name>